<proteinExistence type="predicted"/>
<protein>
    <submittedName>
        <fullName evidence="2">TraB family protein</fullName>
    </submittedName>
    <submittedName>
        <fullName evidence="3">TraB/GumN family protein</fullName>
    </submittedName>
</protein>
<dbReference type="InterPro" id="IPR002816">
    <property type="entry name" value="TraB/PrgY/GumN_fam"/>
</dbReference>
<reference evidence="2" key="1">
    <citation type="submission" date="2015-01" db="EMBL/GenBank/DDBJ databases">
        <authorList>
            <person name="Xiang T."/>
            <person name="Song Y."/>
            <person name="Huang L."/>
            <person name="Wang B."/>
            <person name="Wu P."/>
        </authorList>
    </citation>
    <scope>NUCLEOTIDE SEQUENCE [LARGE SCALE GENOMIC DNA]</scope>
    <source>
        <strain evidence="2">V1</strain>
    </source>
</reference>
<gene>
    <name evidence="3" type="ORF">FUT82_12285</name>
    <name evidence="2" type="ORF">TPHV1_160049</name>
</gene>
<dbReference type="EMBL" id="CP042817">
    <property type="protein sequence ID" value="QEJ98702.1"/>
    <property type="molecule type" value="Genomic_DNA"/>
</dbReference>
<dbReference type="PANTHER" id="PTHR21530">
    <property type="entry name" value="PHEROMONE SHUTDOWN PROTEIN"/>
    <property type="match status" value="1"/>
</dbReference>
<evidence type="ECO:0000313" key="4">
    <source>
        <dbReference type="Proteomes" id="UP000042527"/>
    </source>
</evidence>
<accession>A0A0B7GS19</accession>
<reference evidence="3 5" key="3">
    <citation type="submission" date="2019-08" db="EMBL/GenBank/DDBJ databases">
        <authorList>
            <person name="Kuhnert P."/>
        </authorList>
    </citation>
    <scope>NUCLEOTIDE SEQUENCE [LARGE SCALE GENOMIC DNA]</scope>
    <source>
        <strain evidence="3 5">B36.5</strain>
    </source>
</reference>
<dbReference type="Proteomes" id="UP000323594">
    <property type="component" value="Chromosome"/>
</dbReference>
<evidence type="ECO:0000313" key="2">
    <source>
        <dbReference type="EMBL" id="CEM61248.1"/>
    </source>
</evidence>
<evidence type="ECO:0000313" key="5">
    <source>
        <dbReference type="Proteomes" id="UP000323594"/>
    </source>
</evidence>
<sequence>MSQTIKRIQLKDKEIILLGTAHISKESITEVQNLLKEEKPDCVCVELDQDRYKSLTDEKKWQELDITKVLKEGKGFLLLTNLILASFQKKMGAELGVKPGDEMKAAIKTAEEINASVELVDRPIHLTLKRAWGKNGFFGKAKLLATLLASAFSDEKLTEEEIEALKEKSAMDSMMNEVAEYMPTIKEVLIDERDRYLASKIWETKSKKIIAVLGAGHLPGTETYLHRLDSREMTADVSDISVIPPKTLSRKIAGWIIPALIIVLLLLGFWRGGIGASAAMLTRWFLWNGSLTALGTLIALGHPLSIIIGFITAPIATLSPVLGVGLFTGLTQAWLRKPQVVDMETLTDDVAHIRGWYKNKIAHVLLIFFLSSLGGAIGNFIAVPALFANLVK</sequence>
<feature type="transmembrane region" description="Helical" evidence="1">
    <location>
        <begin position="252"/>
        <end position="272"/>
    </location>
</feature>
<dbReference type="InterPro" id="IPR046345">
    <property type="entry name" value="TraB_PrgY-like"/>
</dbReference>
<dbReference type="EMBL" id="CDNC01000008">
    <property type="protein sequence ID" value="CEM61248.1"/>
    <property type="molecule type" value="Genomic_DNA"/>
</dbReference>
<dbReference type="CDD" id="cd14726">
    <property type="entry name" value="TraB_PrgY-like"/>
    <property type="match status" value="1"/>
</dbReference>
<keyword evidence="1" id="KW-0472">Membrane</keyword>
<dbReference type="RefSeq" id="WP_044634475.1">
    <property type="nucleotide sequence ID" value="NZ_CDNC01000008.1"/>
</dbReference>
<reference evidence="4" key="2">
    <citation type="submission" date="2015-01" db="EMBL/GenBank/DDBJ databases">
        <authorList>
            <person name="Manzoor Shahid"/>
            <person name="Zubair Saima"/>
        </authorList>
    </citation>
    <scope>NUCLEOTIDE SEQUENCE [LARGE SCALE GENOMIC DNA]</scope>
    <source>
        <strain evidence="4">V1</strain>
    </source>
</reference>
<name>A0A0B7GS19_TREPH</name>
<dbReference type="NCBIfam" id="TIGR00261">
    <property type="entry name" value="traB"/>
    <property type="match status" value="1"/>
</dbReference>
<dbReference type="InterPro" id="IPR005230">
    <property type="entry name" value="TraB_bac"/>
</dbReference>
<feature type="transmembrane region" description="Helical" evidence="1">
    <location>
        <begin position="306"/>
        <end position="327"/>
    </location>
</feature>
<dbReference type="PANTHER" id="PTHR21530:SF7">
    <property type="entry name" value="TRAB DOMAIN-CONTAINING PROTEIN"/>
    <property type="match status" value="1"/>
</dbReference>
<feature type="transmembrane region" description="Helical" evidence="1">
    <location>
        <begin position="284"/>
        <end position="300"/>
    </location>
</feature>
<keyword evidence="1" id="KW-0812">Transmembrane</keyword>
<organism evidence="2 4">
    <name type="scientific">Treponema phagedenis</name>
    <dbReference type="NCBI Taxonomy" id="162"/>
    <lineage>
        <taxon>Bacteria</taxon>
        <taxon>Pseudomonadati</taxon>
        <taxon>Spirochaetota</taxon>
        <taxon>Spirochaetia</taxon>
        <taxon>Spirochaetales</taxon>
        <taxon>Treponemataceae</taxon>
        <taxon>Treponema</taxon>
    </lineage>
</organism>
<dbReference type="AlphaFoldDB" id="A0A0B7GS19"/>
<dbReference type="OrthoDB" id="9809330at2"/>
<keyword evidence="4" id="KW-1185">Reference proteome</keyword>
<evidence type="ECO:0000313" key="3">
    <source>
        <dbReference type="EMBL" id="QEJ98702.1"/>
    </source>
</evidence>
<dbReference type="Proteomes" id="UP000042527">
    <property type="component" value="Unassembled WGS sequence"/>
</dbReference>
<feature type="transmembrane region" description="Helical" evidence="1">
    <location>
        <begin position="364"/>
        <end position="387"/>
    </location>
</feature>
<keyword evidence="1" id="KW-1133">Transmembrane helix</keyword>
<evidence type="ECO:0000256" key="1">
    <source>
        <dbReference type="SAM" id="Phobius"/>
    </source>
</evidence>
<dbReference type="Pfam" id="PF01963">
    <property type="entry name" value="TraB_PrgY_gumN"/>
    <property type="match status" value="1"/>
</dbReference>